<gene>
    <name evidence="3" type="ORF">CO172_02075</name>
</gene>
<name>A0A2M7XHG6_9BACT</name>
<evidence type="ECO:0000313" key="3">
    <source>
        <dbReference type="EMBL" id="PJA47318.1"/>
    </source>
</evidence>
<dbReference type="GO" id="GO:0005509">
    <property type="term" value="F:calcium ion binding"/>
    <property type="evidence" value="ECO:0007669"/>
    <property type="project" value="InterPro"/>
</dbReference>
<dbReference type="InterPro" id="IPR021655">
    <property type="entry name" value="Put_metal-bd"/>
</dbReference>
<reference evidence="4" key="1">
    <citation type="submission" date="2017-09" db="EMBL/GenBank/DDBJ databases">
        <title>Depth-based differentiation of microbial function through sediment-hosted aquifers and enrichment of novel symbionts in the deep terrestrial subsurface.</title>
        <authorList>
            <person name="Probst A.J."/>
            <person name="Ladd B."/>
            <person name="Jarett J.K."/>
            <person name="Geller-Mcgrath D.E."/>
            <person name="Sieber C.M.K."/>
            <person name="Emerson J.B."/>
            <person name="Anantharaman K."/>
            <person name="Thomas B.C."/>
            <person name="Malmstrom R."/>
            <person name="Stieglmeier M."/>
            <person name="Klingl A."/>
            <person name="Woyke T."/>
            <person name="Ryan C.M."/>
            <person name="Banfield J.F."/>
        </authorList>
    </citation>
    <scope>NUCLEOTIDE SEQUENCE [LARGE SCALE GENOMIC DNA]</scope>
</reference>
<dbReference type="Pfam" id="PF11617">
    <property type="entry name" value="Cu-binding_MopE"/>
    <property type="match status" value="2"/>
</dbReference>
<dbReference type="EMBL" id="PFWS01000032">
    <property type="protein sequence ID" value="PJA47318.1"/>
    <property type="molecule type" value="Genomic_DNA"/>
</dbReference>
<dbReference type="AlphaFoldDB" id="A0A2M7XHG6"/>
<feature type="chain" id="PRO_5014637216" evidence="2">
    <location>
        <begin position="18"/>
        <end position="330"/>
    </location>
</feature>
<feature type="region of interest" description="Disordered" evidence="1">
    <location>
        <begin position="139"/>
        <end position="169"/>
    </location>
</feature>
<dbReference type="InterPro" id="IPR028974">
    <property type="entry name" value="TSP_type-3_rpt"/>
</dbReference>
<keyword evidence="2" id="KW-0732">Signal</keyword>
<dbReference type="Proteomes" id="UP000229749">
    <property type="component" value="Unassembled WGS sequence"/>
</dbReference>
<dbReference type="Gene3D" id="4.10.1080.10">
    <property type="entry name" value="TSP type-3 repeat"/>
    <property type="match status" value="1"/>
</dbReference>
<protein>
    <submittedName>
        <fullName evidence="3">Uncharacterized protein</fullName>
    </submittedName>
</protein>
<evidence type="ECO:0000313" key="4">
    <source>
        <dbReference type="Proteomes" id="UP000229749"/>
    </source>
</evidence>
<organism evidence="3 4">
    <name type="scientific">Candidatus Uhrbacteria bacterium CG_4_9_14_3_um_filter_36_7</name>
    <dbReference type="NCBI Taxonomy" id="1975033"/>
    <lineage>
        <taxon>Bacteria</taxon>
        <taxon>Candidatus Uhriibacteriota</taxon>
    </lineage>
</organism>
<proteinExistence type="predicted"/>
<sequence>MKIVSLCLILCCLCACERVVGEAGIGNINPHPVQMTQMDVSPTPTTSVDADLDGHASQASGGDDCWDGNAQVYPGAMEICGNGIDEDCGGADLECPPDQVDSDGDGVMDDVDNCPWHTNPKQEDEDGDGIGDSCDVYSDDHTPTPKPLIPHPGGHNDHDPQHGHNPWQHGPFNHDFSFPVKNHSFCDDAFVCLWDANHDGKQEHFCFSSSGFTQDPVYQAADAYVVGEGFFNWTLEPFDRISQTNAYFCIDFSNFFAGEALLTLVSSLGVDGQAIDTSSIETWVWWQNYQFCTSGSDLAKQFCVCEGGWNYLLGVIWNEADGLLPNGDAP</sequence>
<feature type="signal peptide" evidence="2">
    <location>
        <begin position="1"/>
        <end position="17"/>
    </location>
</feature>
<accession>A0A2M7XHG6</accession>
<evidence type="ECO:0000256" key="2">
    <source>
        <dbReference type="SAM" id="SignalP"/>
    </source>
</evidence>
<comment type="caution">
    <text evidence="3">The sequence shown here is derived from an EMBL/GenBank/DDBJ whole genome shotgun (WGS) entry which is preliminary data.</text>
</comment>
<evidence type="ECO:0000256" key="1">
    <source>
        <dbReference type="SAM" id="MobiDB-lite"/>
    </source>
</evidence>